<dbReference type="Proteomes" id="UP001060261">
    <property type="component" value="Chromosome"/>
</dbReference>
<feature type="domain" description="DNA/RNA non-specific endonuclease/pyrophosphatase/phosphodiesterase" evidence="3">
    <location>
        <begin position="61"/>
        <end position="254"/>
    </location>
</feature>
<dbReference type="InterPro" id="IPR044929">
    <property type="entry name" value="DNA/RNA_non-sp_Endonuclease_sf"/>
</dbReference>
<dbReference type="Pfam" id="PF01223">
    <property type="entry name" value="Endonuclease_NS"/>
    <property type="match status" value="1"/>
</dbReference>
<dbReference type="SUPFAM" id="SSF54060">
    <property type="entry name" value="His-Me finger endonucleases"/>
    <property type="match status" value="1"/>
</dbReference>
<reference evidence="4" key="1">
    <citation type="submission" date="2022-09" db="EMBL/GenBank/DDBJ databases">
        <title>genome sequence of Deinococcus rubellus.</title>
        <authorList>
            <person name="Srinivasan S."/>
        </authorList>
    </citation>
    <scope>NUCLEOTIDE SEQUENCE</scope>
    <source>
        <strain evidence="4">Ant6</strain>
    </source>
</reference>
<evidence type="ECO:0000259" key="2">
    <source>
        <dbReference type="SMART" id="SM00477"/>
    </source>
</evidence>
<dbReference type="PANTHER" id="PTHR13966">
    <property type="entry name" value="ENDONUCLEASE RELATED"/>
    <property type="match status" value="1"/>
</dbReference>
<organism evidence="4 5">
    <name type="scientific">Deinococcus rubellus</name>
    <dbReference type="NCBI Taxonomy" id="1889240"/>
    <lineage>
        <taxon>Bacteria</taxon>
        <taxon>Thermotogati</taxon>
        <taxon>Deinococcota</taxon>
        <taxon>Deinococci</taxon>
        <taxon>Deinococcales</taxon>
        <taxon>Deinococcaceae</taxon>
        <taxon>Deinococcus</taxon>
    </lineage>
</organism>
<evidence type="ECO:0000256" key="1">
    <source>
        <dbReference type="SAM" id="SignalP"/>
    </source>
</evidence>
<dbReference type="InterPro" id="IPR040255">
    <property type="entry name" value="Non-specific_endonuclease"/>
</dbReference>
<dbReference type="CDD" id="cd00091">
    <property type="entry name" value="NUC"/>
    <property type="match status" value="1"/>
</dbReference>
<dbReference type="Gene3D" id="3.40.570.10">
    <property type="entry name" value="Extracellular Endonuclease, subunit A"/>
    <property type="match status" value="1"/>
</dbReference>
<proteinExistence type="predicted"/>
<feature type="domain" description="ENPP1-3/EXOG-like endonuclease/phosphodiesterase" evidence="2">
    <location>
        <begin position="62"/>
        <end position="254"/>
    </location>
</feature>
<dbReference type="InterPro" id="IPR001604">
    <property type="entry name" value="Endo_G_ENPP1-like_dom"/>
</dbReference>
<keyword evidence="1" id="KW-0732">Signal</keyword>
<protein>
    <submittedName>
        <fullName evidence="4">DNA/RNA non-specific endonuclease</fullName>
    </submittedName>
</protein>
<dbReference type="InterPro" id="IPR020821">
    <property type="entry name" value="ENPP1-3/EXOG-like_nuc-like"/>
</dbReference>
<sequence>MKPLAKSSVSKQLWSAAALLLLSAVLVGCPKQSTGTTSGDNCIDEFADGSPKAPVSTVVLCRAEYISVYDPARKVPLLVAEKLQPAEFDGSVSRADNFQQDPDLAESQSAGLNDYRKSGYARGHMAPAADFTSTDEAMNQSFYLSNMVPQDSGMNSGIWASLESATRSCAKQLGSVYVMTGPIFEGKPKTIGSDQVAVPSSIYKIVVHGNAARAFLMPNRKLPPARSNFTRYEVTVNEVQRATGLTFFPGGNVNLQAHASFCGGSYGS</sequence>
<evidence type="ECO:0000259" key="3">
    <source>
        <dbReference type="SMART" id="SM00892"/>
    </source>
</evidence>
<dbReference type="PROSITE" id="PS51257">
    <property type="entry name" value="PROKAR_LIPOPROTEIN"/>
    <property type="match status" value="1"/>
</dbReference>
<dbReference type="SMART" id="SM00892">
    <property type="entry name" value="Endonuclease_NS"/>
    <property type="match status" value="1"/>
</dbReference>
<keyword evidence="4" id="KW-0255">Endonuclease</keyword>
<dbReference type="EMBL" id="CP104213">
    <property type="protein sequence ID" value="UWX62916.1"/>
    <property type="molecule type" value="Genomic_DNA"/>
</dbReference>
<evidence type="ECO:0000313" key="4">
    <source>
        <dbReference type="EMBL" id="UWX62916.1"/>
    </source>
</evidence>
<dbReference type="PANTHER" id="PTHR13966:SF5">
    <property type="entry name" value="ENDONUCLEASE G, MITOCHONDRIAL"/>
    <property type="match status" value="1"/>
</dbReference>
<feature type="chain" id="PRO_5047312370" evidence="1">
    <location>
        <begin position="29"/>
        <end position="268"/>
    </location>
</feature>
<keyword evidence="4" id="KW-0540">Nuclease</keyword>
<name>A0ABY5YFH2_9DEIO</name>
<dbReference type="GO" id="GO:0004519">
    <property type="term" value="F:endonuclease activity"/>
    <property type="evidence" value="ECO:0007669"/>
    <property type="project" value="UniProtKB-KW"/>
</dbReference>
<feature type="signal peptide" evidence="1">
    <location>
        <begin position="1"/>
        <end position="28"/>
    </location>
</feature>
<keyword evidence="5" id="KW-1185">Reference proteome</keyword>
<gene>
    <name evidence="4" type="ORF">N0D28_09060</name>
</gene>
<keyword evidence="4" id="KW-0378">Hydrolase</keyword>
<dbReference type="InterPro" id="IPR044925">
    <property type="entry name" value="His-Me_finger_sf"/>
</dbReference>
<dbReference type="RefSeq" id="WP_260559209.1">
    <property type="nucleotide sequence ID" value="NZ_BAABEC010000157.1"/>
</dbReference>
<accession>A0ABY5YFH2</accession>
<evidence type="ECO:0000313" key="5">
    <source>
        <dbReference type="Proteomes" id="UP001060261"/>
    </source>
</evidence>
<dbReference type="SMART" id="SM00477">
    <property type="entry name" value="NUC"/>
    <property type="match status" value="1"/>
</dbReference>